<name>A0A9P7KHS1_9AGAR</name>
<dbReference type="EMBL" id="JABCKI010000346">
    <property type="protein sequence ID" value="KAG5650863.1"/>
    <property type="molecule type" value="Genomic_DNA"/>
</dbReference>
<evidence type="ECO:0000256" key="1">
    <source>
        <dbReference type="SAM" id="MobiDB-lite"/>
    </source>
</evidence>
<organism evidence="3 4">
    <name type="scientific">Sphagnurus paluster</name>
    <dbReference type="NCBI Taxonomy" id="117069"/>
    <lineage>
        <taxon>Eukaryota</taxon>
        <taxon>Fungi</taxon>
        <taxon>Dikarya</taxon>
        <taxon>Basidiomycota</taxon>
        <taxon>Agaricomycotina</taxon>
        <taxon>Agaricomycetes</taxon>
        <taxon>Agaricomycetidae</taxon>
        <taxon>Agaricales</taxon>
        <taxon>Tricholomatineae</taxon>
        <taxon>Lyophyllaceae</taxon>
        <taxon>Sphagnurus</taxon>
    </lineage>
</organism>
<accession>A0A9P7KHS1</accession>
<evidence type="ECO:0000313" key="3">
    <source>
        <dbReference type="EMBL" id="KAG5650863.1"/>
    </source>
</evidence>
<comment type="caution">
    <text evidence="3">The sequence shown here is derived from an EMBL/GenBank/DDBJ whole genome shotgun (WGS) entry which is preliminary data.</text>
</comment>
<dbReference type="Pfam" id="PF02212">
    <property type="entry name" value="GED"/>
    <property type="match status" value="1"/>
</dbReference>
<dbReference type="InterPro" id="IPR003130">
    <property type="entry name" value="GED"/>
</dbReference>
<feature type="domain" description="Dynamin GTPase effector" evidence="2">
    <location>
        <begin position="43"/>
        <end position="99"/>
    </location>
</feature>
<gene>
    <name evidence="3" type="ORF">H0H81_010723</name>
</gene>
<evidence type="ECO:0000259" key="2">
    <source>
        <dbReference type="Pfam" id="PF02212"/>
    </source>
</evidence>
<dbReference type="GO" id="GO:0005525">
    <property type="term" value="F:GTP binding"/>
    <property type="evidence" value="ECO:0007669"/>
    <property type="project" value="InterPro"/>
</dbReference>
<keyword evidence="4" id="KW-1185">Reference proteome</keyword>
<dbReference type="AlphaFoldDB" id="A0A9P7KHS1"/>
<reference evidence="3" key="1">
    <citation type="submission" date="2021-02" db="EMBL/GenBank/DDBJ databases">
        <authorList>
            <person name="Nieuwenhuis M."/>
            <person name="Van De Peppel L.J.J."/>
        </authorList>
    </citation>
    <scope>NUCLEOTIDE SEQUENCE</scope>
    <source>
        <strain evidence="3">D49</strain>
    </source>
</reference>
<reference evidence="3" key="2">
    <citation type="submission" date="2021-10" db="EMBL/GenBank/DDBJ databases">
        <title>Phylogenomics reveals ancestral predisposition of the termite-cultivated fungus Termitomyces towards a domesticated lifestyle.</title>
        <authorList>
            <person name="Auxier B."/>
            <person name="Grum-Grzhimaylo A."/>
            <person name="Cardenas M.E."/>
            <person name="Lodge J.D."/>
            <person name="Laessoe T."/>
            <person name="Pedersen O."/>
            <person name="Smith M.E."/>
            <person name="Kuyper T.W."/>
            <person name="Franco-Molano E.A."/>
            <person name="Baroni T.J."/>
            <person name="Aanen D.K."/>
        </authorList>
    </citation>
    <scope>NUCLEOTIDE SEQUENCE</scope>
    <source>
        <strain evidence="3">D49</strain>
    </source>
</reference>
<evidence type="ECO:0000313" key="4">
    <source>
        <dbReference type="Proteomes" id="UP000717328"/>
    </source>
</evidence>
<dbReference type="GO" id="GO:0003924">
    <property type="term" value="F:GTPase activity"/>
    <property type="evidence" value="ECO:0007669"/>
    <property type="project" value="InterPro"/>
</dbReference>
<sequence>MFFRKLPRRGTATSDAQSSPPYAVLKDEDGMAFAQSYKHRCKQTLASSLKRNLFESLFGSDASSAKMKELLTEDPVIAGERRFLQERLARLRQIKEKLDGFGFKNIKIPKSNATYPD</sequence>
<protein>
    <recommendedName>
        <fullName evidence="2">Dynamin GTPase effector domain-containing protein</fullName>
    </recommendedName>
</protein>
<dbReference type="Proteomes" id="UP000717328">
    <property type="component" value="Unassembled WGS sequence"/>
</dbReference>
<feature type="region of interest" description="Disordered" evidence="1">
    <location>
        <begin position="1"/>
        <end position="23"/>
    </location>
</feature>
<proteinExistence type="predicted"/>
<feature type="compositionally biased region" description="Polar residues" evidence="1">
    <location>
        <begin position="11"/>
        <end position="20"/>
    </location>
</feature>